<name>A0A5C3F0I0_9BASI</name>
<dbReference type="PANTHER" id="PTHR40370:SF1">
    <property type="entry name" value="DUF3074 DOMAIN-CONTAINING PROTEIN"/>
    <property type="match status" value="1"/>
</dbReference>
<dbReference type="Gene3D" id="3.30.530.20">
    <property type="match status" value="1"/>
</dbReference>
<evidence type="ECO:0000259" key="1">
    <source>
        <dbReference type="Pfam" id="PF11274"/>
    </source>
</evidence>
<keyword evidence="3" id="KW-1185">Reference proteome</keyword>
<dbReference type="EMBL" id="OOIP01000005">
    <property type="protein sequence ID" value="SPO36771.1"/>
    <property type="molecule type" value="Genomic_DNA"/>
</dbReference>
<dbReference type="Pfam" id="PF11274">
    <property type="entry name" value="DUF3074"/>
    <property type="match status" value="1"/>
</dbReference>
<organism evidence="2 3">
    <name type="scientific">Pseudozyma flocculosa</name>
    <dbReference type="NCBI Taxonomy" id="84751"/>
    <lineage>
        <taxon>Eukaryota</taxon>
        <taxon>Fungi</taxon>
        <taxon>Dikarya</taxon>
        <taxon>Basidiomycota</taxon>
        <taxon>Ustilaginomycotina</taxon>
        <taxon>Ustilaginomycetes</taxon>
        <taxon>Ustilaginales</taxon>
        <taxon>Ustilaginaceae</taxon>
        <taxon>Pseudozyma</taxon>
    </lineage>
</organism>
<dbReference type="InterPro" id="IPR023393">
    <property type="entry name" value="START-like_dom_sf"/>
</dbReference>
<sequence>MPSSSSLPDECAISVLARPASSIPASDTPDYARYLAGHVEAAFRLIRQSRAWKQGKQYHTAVGGAVNTRSAPSNMQGKAAKLGWHLRDSIHNEADTGLTFDDFRGGLLVDHQPKEREYIHDVIDVKLVQSIKEKQAEVWRNSYQMPALVGNRDFLQLQLMLDLPRHAEPFSEQHQQLAVDRLLDPAALAASQAADAGDAGARSFIVIQLPVEHPDEPERKGEFVRGAYGSVEVVWEVEGGVEWLMMVQSDAGGKIPLVLQEMSMNGKIAEDVPSFVGWAQKAKPGQQA</sequence>
<dbReference type="PANTHER" id="PTHR40370">
    <property type="entry name" value="EXPRESSED PROTEIN"/>
    <property type="match status" value="1"/>
</dbReference>
<dbReference type="OrthoDB" id="6423603at2759"/>
<evidence type="ECO:0000313" key="3">
    <source>
        <dbReference type="Proteomes" id="UP000323386"/>
    </source>
</evidence>
<proteinExistence type="predicted"/>
<dbReference type="Proteomes" id="UP000323386">
    <property type="component" value="Unassembled WGS sequence"/>
</dbReference>
<protein>
    <recommendedName>
        <fullName evidence="1">DUF3074 domain-containing protein</fullName>
    </recommendedName>
</protein>
<reference evidence="2 3" key="1">
    <citation type="submission" date="2018-03" db="EMBL/GenBank/DDBJ databases">
        <authorList>
            <person name="Guldener U."/>
        </authorList>
    </citation>
    <scope>NUCLEOTIDE SEQUENCE [LARGE SCALE GENOMIC DNA]</scope>
    <source>
        <strain evidence="2 3">DAOM196992</strain>
    </source>
</reference>
<dbReference type="SUPFAM" id="SSF55961">
    <property type="entry name" value="Bet v1-like"/>
    <property type="match status" value="1"/>
</dbReference>
<dbReference type="InterPro" id="IPR024500">
    <property type="entry name" value="DUF3074"/>
</dbReference>
<accession>A0A5C3F0I0</accession>
<feature type="domain" description="DUF3074" evidence="1">
    <location>
        <begin position="84"/>
        <end position="279"/>
    </location>
</feature>
<dbReference type="AlphaFoldDB" id="A0A5C3F0I0"/>
<evidence type="ECO:0000313" key="2">
    <source>
        <dbReference type="EMBL" id="SPO36771.1"/>
    </source>
</evidence>
<gene>
    <name evidence="2" type="ORF">PSFLO_02242</name>
</gene>